<dbReference type="Proteomes" id="UP000054007">
    <property type="component" value="Unassembled WGS sequence"/>
</dbReference>
<evidence type="ECO:0000313" key="3">
    <source>
        <dbReference type="Proteomes" id="UP000054007"/>
    </source>
</evidence>
<evidence type="ECO:0000256" key="1">
    <source>
        <dbReference type="SAM" id="MobiDB-lite"/>
    </source>
</evidence>
<accession>A0A0D7AZL4</accession>
<proteinExistence type="predicted"/>
<evidence type="ECO:0000313" key="2">
    <source>
        <dbReference type="EMBL" id="KIY63798.1"/>
    </source>
</evidence>
<protein>
    <submittedName>
        <fullName evidence="2">Uncharacterized protein</fullName>
    </submittedName>
</protein>
<dbReference type="EMBL" id="KN880672">
    <property type="protein sequence ID" value="KIY63798.1"/>
    <property type="molecule type" value="Genomic_DNA"/>
</dbReference>
<name>A0A0D7AZL4_9AGAR</name>
<sequence length="150" mass="16739">MFSFGSSSASSLYGRRSQGRPIRSTTSSRSRADPIQDDFEKGFEVLQRLMSDPSTGGTNGPNQTNIDRAFQEVATRVRLTPEDLGRAERLEDPPAHLDFRQFMVYMVRLTASKVGSRNPAAATAGKHEVEYYPGMEFINDAIWDETDEAN</sequence>
<gene>
    <name evidence="2" type="ORF">CYLTODRAFT_493620</name>
</gene>
<reference evidence="2 3" key="1">
    <citation type="journal article" date="2015" name="Fungal Genet. Biol.">
        <title>Evolution of novel wood decay mechanisms in Agaricales revealed by the genome sequences of Fistulina hepatica and Cylindrobasidium torrendii.</title>
        <authorList>
            <person name="Floudas D."/>
            <person name="Held B.W."/>
            <person name="Riley R."/>
            <person name="Nagy L.G."/>
            <person name="Koehler G."/>
            <person name="Ransdell A.S."/>
            <person name="Younus H."/>
            <person name="Chow J."/>
            <person name="Chiniquy J."/>
            <person name="Lipzen A."/>
            <person name="Tritt A."/>
            <person name="Sun H."/>
            <person name="Haridas S."/>
            <person name="LaButti K."/>
            <person name="Ohm R.A."/>
            <person name="Kues U."/>
            <person name="Blanchette R.A."/>
            <person name="Grigoriev I.V."/>
            <person name="Minto R.E."/>
            <person name="Hibbett D.S."/>
        </authorList>
    </citation>
    <scope>NUCLEOTIDE SEQUENCE [LARGE SCALE GENOMIC DNA]</scope>
    <source>
        <strain evidence="2 3">FP15055 ss-10</strain>
    </source>
</reference>
<keyword evidence="3" id="KW-1185">Reference proteome</keyword>
<feature type="region of interest" description="Disordered" evidence="1">
    <location>
        <begin position="1"/>
        <end position="37"/>
    </location>
</feature>
<organism evidence="2 3">
    <name type="scientific">Cylindrobasidium torrendii FP15055 ss-10</name>
    <dbReference type="NCBI Taxonomy" id="1314674"/>
    <lineage>
        <taxon>Eukaryota</taxon>
        <taxon>Fungi</taxon>
        <taxon>Dikarya</taxon>
        <taxon>Basidiomycota</taxon>
        <taxon>Agaricomycotina</taxon>
        <taxon>Agaricomycetes</taxon>
        <taxon>Agaricomycetidae</taxon>
        <taxon>Agaricales</taxon>
        <taxon>Marasmiineae</taxon>
        <taxon>Physalacriaceae</taxon>
        <taxon>Cylindrobasidium</taxon>
    </lineage>
</organism>
<dbReference type="AlphaFoldDB" id="A0A0D7AZL4"/>
<feature type="compositionally biased region" description="Low complexity" evidence="1">
    <location>
        <begin position="1"/>
        <end position="16"/>
    </location>
</feature>